<dbReference type="PANTHER" id="PTHR42103">
    <property type="entry name" value="ALPHA/BETA-HYDROLASES SUPERFAMILY PROTEIN"/>
    <property type="match status" value="1"/>
</dbReference>
<evidence type="ECO:0000313" key="2">
    <source>
        <dbReference type="Proteomes" id="UP000193922"/>
    </source>
</evidence>
<gene>
    <name evidence="1" type="ORF">DL89DRAFT_213925</name>
</gene>
<protein>
    <submittedName>
        <fullName evidence="1">Uncharacterized protein</fullName>
    </submittedName>
</protein>
<evidence type="ECO:0000313" key="1">
    <source>
        <dbReference type="EMBL" id="ORX71465.1"/>
    </source>
</evidence>
<dbReference type="STRING" id="61395.A0A1Y1WDK1"/>
<comment type="caution">
    <text evidence="1">The sequence shown here is derived from an EMBL/GenBank/DDBJ whole genome shotgun (WGS) entry which is preliminary data.</text>
</comment>
<dbReference type="Gene3D" id="3.40.50.1820">
    <property type="entry name" value="alpha/beta hydrolase"/>
    <property type="match status" value="1"/>
</dbReference>
<name>A0A1Y1WDK1_9FUNG</name>
<dbReference type="PANTHER" id="PTHR42103:SF2">
    <property type="entry name" value="AB HYDROLASE-1 DOMAIN-CONTAINING PROTEIN"/>
    <property type="match status" value="1"/>
</dbReference>
<dbReference type="AlphaFoldDB" id="A0A1Y1WDK1"/>
<dbReference type="SUPFAM" id="SSF53474">
    <property type="entry name" value="alpha/beta-Hydrolases"/>
    <property type="match status" value="1"/>
</dbReference>
<feature type="non-terminal residue" evidence="1">
    <location>
        <position position="1"/>
    </location>
</feature>
<dbReference type="Proteomes" id="UP000193922">
    <property type="component" value="Unassembled WGS sequence"/>
</dbReference>
<keyword evidence="2" id="KW-1185">Reference proteome</keyword>
<dbReference type="RefSeq" id="XP_040744980.1">
    <property type="nucleotide sequence ID" value="XM_040884256.1"/>
</dbReference>
<dbReference type="EMBL" id="MCFD01000004">
    <property type="protein sequence ID" value="ORX71465.1"/>
    <property type="molecule type" value="Genomic_DNA"/>
</dbReference>
<dbReference type="GeneID" id="63800904"/>
<proteinExistence type="predicted"/>
<dbReference type="OrthoDB" id="10260961at2759"/>
<sequence length="62" mass="6911">HPYPPLGGQFRNNIVHELNAQYAQRVRLAVSFNLRGAGRSEGSTSWTGIAEQEDLRTMLDAL</sequence>
<dbReference type="InterPro" id="IPR029058">
    <property type="entry name" value="AB_hydrolase_fold"/>
</dbReference>
<accession>A0A1Y1WDK1</accession>
<reference evidence="1 2" key="1">
    <citation type="submission" date="2016-07" db="EMBL/GenBank/DDBJ databases">
        <title>Pervasive Adenine N6-methylation of Active Genes in Fungi.</title>
        <authorList>
            <consortium name="DOE Joint Genome Institute"/>
            <person name="Mondo S.J."/>
            <person name="Dannebaum R.O."/>
            <person name="Kuo R.C."/>
            <person name="Labutti K."/>
            <person name="Haridas S."/>
            <person name="Kuo A."/>
            <person name="Salamov A."/>
            <person name="Ahrendt S.R."/>
            <person name="Lipzen A."/>
            <person name="Sullivan W."/>
            <person name="Andreopoulos W.B."/>
            <person name="Clum A."/>
            <person name="Lindquist E."/>
            <person name="Daum C."/>
            <person name="Ramamoorthy G.K."/>
            <person name="Gryganskyi A."/>
            <person name="Culley D."/>
            <person name="Magnuson J.K."/>
            <person name="James T.Y."/>
            <person name="O'Malley M.A."/>
            <person name="Stajich J.E."/>
            <person name="Spatafora J.W."/>
            <person name="Visel A."/>
            <person name="Grigoriev I.V."/>
        </authorList>
    </citation>
    <scope>NUCLEOTIDE SEQUENCE [LARGE SCALE GENOMIC DNA]</scope>
    <source>
        <strain evidence="1 2">ATCC 12442</strain>
    </source>
</reference>
<organism evidence="1 2">
    <name type="scientific">Linderina pennispora</name>
    <dbReference type="NCBI Taxonomy" id="61395"/>
    <lineage>
        <taxon>Eukaryota</taxon>
        <taxon>Fungi</taxon>
        <taxon>Fungi incertae sedis</taxon>
        <taxon>Zoopagomycota</taxon>
        <taxon>Kickxellomycotina</taxon>
        <taxon>Kickxellomycetes</taxon>
        <taxon>Kickxellales</taxon>
        <taxon>Kickxellaceae</taxon>
        <taxon>Linderina</taxon>
    </lineage>
</organism>
<feature type="non-terminal residue" evidence="1">
    <location>
        <position position="62"/>
    </location>
</feature>